<proteinExistence type="predicted"/>
<evidence type="ECO:0000256" key="3">
    <source>
        <dbReference type="ARBA" id="ARBA00022679"/>
    </source>
</evidence>
<evidence type="ECO:0000256" key="5">
    <source>
        <dbReference type="SAM" id="SignalP"/>
    </source>
</evidence>
<keyword evidence="8" id="KW-1185">Reference proteome</keyword>
<keyword evidence="2" id="KW-0104">Cadmium</keyword>
<organism evidence="7 8">
    <name type="scientific">Parendozoicomonas callyspongiae</name>
    <dbReference type="NCBI Taxonomy" id="2942213"/>
    <lineage>
        <taxon>Bacteria</taxon>
        <taxon>Pseudomonadati</taxon>
        <taxon>Pseudomonadota</taxon>
        <taxon>Gammaproteobacteria</taxon>
        <taxon>Oceanospirillales</taxon>
        <taxon>Endozoicomonadaceae</taxon>
        <taxon>Parendozoicomonas</taxon>
    </lineage>
</organism>
<evidence type="ECO:0000259" key="6">
    <source>
        <dbReference type="PROSITE" id="PS51443"/>
    </source>
</evidence>
<dbReference type="PROSITE" id="PS51443">
    <property type="entry name" value="PCS"/>
    <property type="match status" value="1"/>
</dbReference>
<feature type="domain" description="Peptidase C83" evidence="6">
    <location>
        <begin position="7"/>
        <end position="259"/>
    </location>
</feature>
<dbReference type="InterPro" id="IPR038156">
    <property type="entry name" value="PCS_N_sf"/>
</dbReference>
<evidence type="ECO:0000256" key="4">
    <source>
        <dbReference type="ARBA" id="ARBA00022723"/>
    </source>
</evidence>
<dbReference type="EMBL" id="JAMFLX010000007">
    <property type="protein sequence ID" value="MCL6269746.1"/>
    <property type="molecule type" value="Genomic_DNA"/>
</dbReference>
<dbReference type="RefSeq" id="WP_249698827.1">
    <property type="nucleotide sequence ID" value="NZ_JAMFLX010000007.1"/>
</dbReference>
<keyword evidence="3" id="KW-0808">Transferase</keyword>
<dbReference type="InterPro" id="IPR038765">
    <property type="entry name" value="Papain-like_cys_pep_sf"/>
</dbReference>
<dbReference type="InterPro" id="IPR040409">
    <property type="entry name" value="PCS-like"/>
</dbReference>
<feature type="signal peptide" evidence="5">
    <location>
        <begin position="1"/>
        <end position="24"/>
    </location>
</feature>
<reference evidence="7 8" key="1">
    <citation type="submission" date="2022-05" db="EMBL/GenBank/DDBJ databases">
        <authorList>
            <person name="Park J.-S."/>
        </authorList>
    </citation>
    <scope>NUCLEOTIDE SEQUENCE [LARGE SCALE GENOMIC DNA]</scope>
    <source>
        <strain evidence="7 8">2012CJ34-2</strain>
    </source>
</reference>
<feature type="chain" id="PRO_5045291575" description="glutathione gamma-glutamylcysteinyltransferase" evidence="5">
    <location>
        <begin position="25"/>
        <end position="259"/>
    </location>
</feature>
<comment type="caution">
    <text evidence="7">The sequence shown here is derived from an EMBL/GenBank/DDBJ whole genome shotgun (WGS) entry which is preliminary data.</text>
</comment>
<evidence type="ECO:0000256" key="1">
    <source>
        <dbReference type="ARBA" id="ARBA00012468"/>
    </source>
</evidence>
<name>A0ABT0PEV8_9GAMM</name>
<sequence>MKNLIKKTAAAFIISALGCSAVSASVVDWTSKAGISRLETSQHKGDFFKLANNFEAQENKVYCGVASTTIVLNALRVRADKIEIPLDESLVAEENRDWFPQGGFSPVYARYTQNTTMLKSPKSVQQVMGKPAVEGGRKDYGFQLGELEAMLEGNQLDAKAVHVDSLDNLNEMKAEVINALDTADQYVLINYARKGVEQPGGGHISPIGAYHEASDSFLIMDVTPNKANWVWVSSDQLFSALATKDVDKNRGYVVVSDTL</sequence>
<keyword evidence="4" id="KW-0479">Metal-binding</keyword>
<dbReference type="InterPro" id="IPR007719">
    <property type="entry name" value="PCS_N"/>
</dbReference>
<evidence type="ECO:0000313" key="7">
    <source>
        <dbReference type="EMBL" id="MCL6269746.1"/>
    </source>
</evidence>
<dbReference type="PROSITE" id="PS51257">
    <property type="entry name" value="PROKAR_LIPOPROTEIN"/>
    <property type="match status" value="1"/>
</dbReference>
<gene>
    <name evidence="7" type="ORF">M3P05_07310</name>
</gene>
<keyword evidence="5" id="KW-0732">Signal</keyword>
<evidence type="ECO:0000313" key="8">
    <source>
        <dbReference type="Proteomes" id="UP001203338"/>
    </source>
</evidence>
<evidence type="ECO:0000256" key="2">
    <source>
        <dbReference type="ARBA" id="ARBA00022539"/>
    </source>
</evidence>
<protein>
    <recommendedName>
        <fullName evidence="1">glutathione gamma-glutamylcysteinyltransferase</fullName>
        <ecNumber evidence="1">2.3.2.15</ecNumber>
    </recommendedName>
</protein>
<dbReference type="Gene3D" id="3.90.70.30">
    <property type="entry name" value="Phytochelatin synthase, N-terminal domain"/>
    <property type="match status" value="1"/>
</dbReference>
<accession>A0ABT0PEV8</accession>
<dbReference type="SUPFAM" id="SSF54001">
    <property type="entry name" value="Cysteine proteinases"/>
    <property type="match status" value="1"/>
</dbReference>
<dbReference type="PANTHER" id="PTHR33447:SF20">
    <property type="entry name" value="GLUTATHIONE GAMMA-GLUTAMYLCYSTEINYLTRANSFERASE"/>
    <property type="match status" value="1"/>
</dbReference>
<dbReference type="PANTHER" id="PTHR33447">
    <property type="entry name" value="GLUTATHIONE GAMMA-GLUTAMYLCYSTEINYLTRANSFERASE"/>
    <property type="match status" value="1"/>
</dbReference>
<dbReference type="Pfam" id="PF05023">
    <property type="entry name" value="Phytochelatin"/>
    <property type="match status" value="1"/>
</dbReference>
<dbReference type="EC" id="2.3.2.15" evidence="1"/>
<dbReference type="Proteomes" id="UP001203338">
    <property type="component" value="Unassembled WGS sequence"/>
</dbReference>